<dbReference type="Proteomes" id="UP000582837">
    <property type="component" value="Unassembled WGS sequence"/>
</dbReference>
<dbReference type="Pfam" id="PF00072">
    <property type="entry name" value="Response_reg"/>
    <property type="match status" value="1"/>
</dbReference>
<dbReference type="EMBL" id="JACHIA010000009">
    <property type="protein sequence ID" value="MBB6071651.1"/>
    <property type="molecule type" value="Genomic_DNA"/>
</dbReference>
<feature type="modified residue" description="4-aspartylphosphate" evidence="3">
    <location>
        <position position="56"/>
    </location>
</feature>
<comment type="caution">
    <text evidence="5">The sequence shown here is derived from an EMBL/GenBank/DDBJ whole genome shotgun (WGS) entry which is preliminary data.</text>
</comment>
<dbReference type="AlphaFoldDB" id="A0A841H0P9"/>
<organism evidence="5 6">
    <name type="scientific">Longimicrobium terrae</name>
    <dbReference type="NCBI Taxonomy" id="1639882"/>
    <lineage>
        <taxon>Bacteria</taxon>
        <taxon>Pseudomonadati</taxon>
        <taxon>Gemmatimonadota</taxon>
        <taxon>Longimicrobiia</taxon>
        <taxon>Longimicrobiales</taxon>
        <taxon>Longimicrobiaceae</taxon>
        <taxon>Longimicrobium</taxon>
    </lineage>
</organism>
<sequence length="131" mass="14392">MADSSKTVLLVEDNEDNRTVYRTILEHFGYQVIEARNGEDGVRMARQDHPDLILMDISIPLIDGWEATRILKGDAATSQIPIIALTAHALATDRAKAQEVGCDGYLAKPCEPRRVVAEVEKFIGSGREATA</sequence>
<evidence type="ECO:0000256" key="1">
    <source>
        <dbReference type="ARBA" id="ARBA00022553"/>
    </source>
</evidence>
<dbReference type="PANTHER" id="PTHR45339">
    <property type="entry name" value="HYBRID SIGNAL TRANSDUCTION HISTIDINE KINASE J"/>
    <property type="match status" value="1"/>
</dbReference>
<accession>A0A841H0P9</accession>
<evidence type="ECO:0000256" key="2">
    <source>
        <dbReference type="ARBA" id="ARBA00023012"/>
    </source>
</evidence>
<dbReference type="GO" id="GO:0000160">
    <property type="term" value="P:phosphorelay signal transduction system"/>
    <property type="evidence" value="ECO:0007669"/>
    <property type="project" value="UniProtKB-KW"/>
</dbReference>
<proteinExistence type="predicted"/>
<evidence type="ECO:0000259" key="4">
    <source>
        <dbReference type="PROSITE" id="PS50110"/>
    </source>
</evidence>
<dbReference type="PROSITE" id="PS50110">
    <property type="entry name" value="RESPONSE_REGULATORY"/>
    <property type="match status" value="1"/>
</dbReference>
<keyword evidence="6" id="KW-1185">Reference proteome</keyword>
<dbReference type="SMART" id="SM00448">
    <property type="entry name" value="REC"/>
    <property type="match status" value="1"/>
</dbReference>
<name>A0A841H0P9_9BACT</name>
<reference evidence="5 6" key="1">
    <citation type="submission" date="2020-08" db="EMBL/GenBank/DDBJ databases">
        <title>Genomic Encyclopedia of Type Strains, Phase IV (KMG-IV): sequencing the most valuable type-strain genomes for metagenomic binning, comparative biology and taxonomic classification.</title>
        <authorList>
            <person name="Goeker M."/>
        </authorList>
    </citation>
    <scope>NUCLEOTIDE SEQUENCE [LARGE SCALE GENOMIC DNA]</scope>
    <source>
        <strain evidence="5 6">DSM 29007</strain>
    </source>
</reference>
<protein>
    <submittedName>
        <fullName evidence="5">CheY-like chemotaxis protein</fullName>
    </submittedName>
</protein>
<evidence type="ECO:0000256" key="3">
    <source>
        <dbReference type="PROSITE-ProRule" id="PRU00169"/>
    </source>
</evidence>
<keyword evidence="2" id="KW-0902">Two-component regulatory system</keyword>
<evidence type="ECO:0000313" key="6">
    <source>
        <dbReference type="Proteomes" id="UP000582837"/>
    </source>
</evidence>
<dbReference type="PANTHER" id="PTHR45339:SF1">
    <property type="entry name" value="HYBRID SIGNAL TRANSDUCTION HISTIDINE KINASE J"/>
    <property type="match status" value="1"/>
</dbReference>
<feature type="domain" description="Response regulatory" evidence="4">
    <location>
        <begin position="7"/>
        <end position="123"/>
    </location>
</feature>
<dbReference type="RefSeq" id="WP_170034861.1">
    <property type="nucleotide sequence ID" value="NZ_JABDTL010000001.1"/>
</dbReference>
<gene>
    <name evidence="5" type="ORF">HNQ61_003279</name>
</gene>
<dbReference type="SUPFAM" id="SSF52172">
    <property type="entry name" value="CheY-like"/>
    <property type="match status" value="1"/>
</dbReference>
<evidence type="ECO:0000313" key="5">
    <source>
        <dbReference type="EMBL" id="MBB6071651.1"/>
    </source>
</evidence>
<dbReference type="InterPro" id="IPR001789">
    <property type="entry name" value="Sig_transdc_resp-reg_receiver"/>
</dbReference>
<dbReference type="Gene3D" id="3.40.50.2300">
    <property type="match status" value="1"/>
</dbReference>
<dbReference type="InterPro" id="IPR011006">
    <property type="entry name" value="CheY-like_superfamily"/>
</dbReference>
<keyword evidence="1 3" id="KW-0597">Phosphoprotein</keyword>